<gene>
    <name evidence="1" type="ORF">SAMN04489750_3919</name>
</gene>
<sequence>MASSRITVFLAAGVYPEVASHIVCDVAGARAELSSTGREVTIFGVSRRRLRFLLWCFERRRAASVSGLTWLTLLVPSSATVPLLDRWSAWTLEREHASALRTVLAAGTAR</sequence>
<organism evidence="1 2">
    <name type="scientific">Branchiibius hedensis</name>
    <dbReference type="NCBI Taxonomy" id="672460"/>
    <lineage>
        <taxon>Bacteria</taxon>
        <taxon>Bacillati</taxon>
        <taxon>Actinomycetota</taxon>
        <taxon>Actinomycetes</taxon>
        <taxon>Micrococcales</taxon>
        <taxon>Dermacoccaceae</taxon>
        <taxon>Branchiibius</taxon>
    </lineage>
</organism>
<keyword evidence="2" id="KW-1185">Reference proteome</keyword>
<proteinExistence type="predicted"/>
<protein>
    <submittedName>
        <fullName evidence="1">Uncharacterized protein</fullName>
    </submittedName>
</protein>
<name>A0A2Y9BNE2_9MICO</name>
<reference evidence="2" key="1">
    <citation type="submission" date="2016-10" db="EMBL/GenBank/DDBJ databases">
        <authorList>
            <person name="Varghese N."/>
            <person name="Submissions S."/>
        </authorList>
    </citation>
    <scope>NUCLEOTIDE SEQUENCE [LARGE SCALE GENOMIC DNA]</scope>
    <source>
        <strain evidence="2">DSM 22951</strain>
    </source>
</reference>
<dbReference type="AlphaFoldDB" id="A0A2Y9BNE2"/>
<evidence type="ECO:0000313" key="1">
    <source>
        <dbReference type="EMBL" id="SSA59104.1"/>
    </source>
</evidence>
<dbReference type="EMBL" id="UESZ01000003">
    <property type="protein sequence ID" value="SSA59104.1"/>
    <property type="molecule type" value="Genomic_DNA"/>
</dbReference>
<dbReference type="Proteomes" id="UP000250028">
    <property type="component" value="Unassembled WGS sequence"/>
</dbReference>
<accession>A0A2Y9BNE2</accession>
<evidence type="ECO:0000313" key="2">
    <source>
        <dbReference type="Proteomes" id="UP000250028"/>
    </source>
</evidence>